<evidence type="ECO:0000313" key="2">
    <source>
        <dbReference type="Proteomes" id="UP000636110"/>
    </source>
</evidence>
<dbReference type="EMBL" id="WNXC01000001">
    <property type="protein sequence ID" value="MBB2148239.1"/>
    <property type="molecule type" value="Genomic_DNA"/>
</dbReference>
<gene>
    <name evidence="1" type="ORF">GM920_04875</name>
</gene>
<reference evidence="1 2" key="1">
    <citation type="submission" date="2019-11" db="EMBL/GenBank/DDBJ databases">
        <title>Description of Pedobacter sp. LMG 31462T.</title>
        <authorList>
            <person name="Carlier A."/>
            <person name="Qi S."/>
            <person name="Vandamme P."/>
        </authorList>
    </citation>
    <scope>NUCLEOTIDE SEQUENCE [LARGE SCALE GENOMIC DNA]</scope>
    <source>
        <strain evidence="1 2">LMG 31462</strain>
    </source>
</reference>
<dbReference type="Proteomes" id="UP000636110">
    <property type="component" value="Unassembled WGS sequence"/>
</dbReference>
<comment type="caution">
    <text evidence="1">The sequence shown here is derived from an EMBL/GenBank/DDBJ whole genome shotgun (WGS) entry which is preliminary data.</text>
</comment>
<proteinExistence type="predicted"/>
<organism evidence="1 2">
    <name type="scientific">Pedobacter gandavensis</name>
    <dbReference type="NCBI Taxonomy" id="2679963"/>
    <lineage>
        <taxon>Bacteria</taxon>
        <taxon>Pseudomonadati</taxon>
        <taxon>Bacteroidota</taxon>
        <taxon>Sphingobacteriia</taxon>
        <taxon>Sphingobacteriales</taxon>
        <taxon>Sphingobacteriaceae</taxon>
        <taxon>Pedobacter</taxon>
    </lineage>
</organism>
<accession>A0ABR6ESK0</accession>
<dbReference type="RefSeq" id="WP_182953966.1">
    <property type="nucleotide sequence ID" value="NZ_WNXC01000001.1"/>
</dbReference>
<keyword evidence="2" id="KW-1185">Reference proteome</keyword>
<protein>
    <submittedName>
        <fullName evidence="1">Uncharacterized protein</fullName>
    </submittedName>
</protein>
<name>A0ABR6ESK0_9SPHI</name>
<sequence length="106" mass="12324">MGYAKERGKLEKLSGKINGLDVYNEKNFAILVDGHEKYSHTIRILKNKEPELFMDLYTNELQELKGVRNAVKESETDEARQANFIQYKDTIVRVMDKTIEVTKQTN</sequence>
<evidence type="ECO:0000313" key="1">
    <source>
        <dbReference type="EMBL" id="MBB2148239.1"/>
    </source>
</evidence>